<dbReference type="Pfam" id="PF05681">
    <property type="entry name" value="Fumerase"/>
    <property type="match status" value="1"/>
</dbReference>
<evidence type="ECO:0000256" key="6">
    <source>
        <dbReference type="ARBA" id="ARBA00023239"/>
    </source>
</evidence>
<comment type="similarity">
    <text evidence="1">Belongs to the class-I fumarase family.</text>
</comment>
<dbReference type="PANTHER" id="PTHR30389:SF0">
    <property type="entry name" value="FUMARATE HYDRATASE CLASS I, AEROBIC"/>
    <property type="match status" value="1"/>
</dbReference>
<keyword evidence="5" id="KW-0411">Iron-sulfur</keyword>
<sequence length="341" mass="38084">MVEFKYTNMFPLGEDTTEYRLLTKEYVKLRELDGNEVLFVEPQALQELSQAAFKDVAHLYRPGHLKKLAAIIDDPESSDNDKYIALELLKNAAISAEKVYPMCQDTGTAIIMGKKGQQVWTWSDDEENLSKGVFNAYTENYLRYSQNAPLNMFDEQNTKCNLPAQIDLYATRGDEYKFLFMAKGGGSANKTFLYQMTKAVLNSEEILLDFMTEKMKSLGTAACPPYYIAFVIGGTSAEANLKTVKLASARYLDSLPLKGDDTGHAFRDVDLEAKVMKRAEKLGLGAQFGGKHFALDVRVVRMPRHGASCPVGIGVSCSADRQIKGKITRDGIFLEQMEENP</sequence>
<reference evidence="8 9" key="1">
    <citation type="submission" date="2017-04" db="EMBL/GenBank/DDBJ databases">
        <authorList>
            <person name="Afonso C.L."/>
            <person name="Miller P.J."/>
            <person name="Scott M.A."/>
            <person name="Spackman E."/>
            <person name="Goraichik I."/>
            <person name="Dimitrov K.M."/>
            <person name="Suarez D.L."/>
            <person name="Swayne D.E."/>
        </authorList>
    </citation>
    <scope>NUCLEOTIDE SEQUENCE [LARGE SCALE GENOMIC DNA]</scope>
    <source>
        <strain evidence="8 9">DSM 3385</strain>
    </source>
</reference>
<proteinExistence type="inferred from homology"/>
<keyword evidence="9" id="KW-1185">Reference proteome</keyword>
<keyword evidence="6" id="KW-0456">Lyase</keyword>
<dbReference type="GO" id="GO:0051539">
    <property type="term" value="F:4 iron, 4 sulfur cluster binding"/>
    <property type="evidence" value="ECO:0007669"/>
    <property type="project" value="UniProtKB-KW"/>
</dbReference>
<evidence type="ECO:0000313" key="9">
    <source>
        <dbReference type="Proteomes" id="UP000192418"/>
    </source>
</evidence>
<evidence type="ECO:0000256" key="1">
    <source>
        <dbReference type="ARBA" id="ARBA00008876"/>
    </source>
</evidence>
<evidence type="ECO:0000256" key="2">
    <source>
        <dbReference type="ARBA" id="ARBA00022485"/>
    </source>
</evidence>
<feature type="domain" description="Fe-S hydro-lyase tartrate dehydratase alpha-type catalytic" evidence="7">
    <location>
        <begin position="48"/>
        <end position="324"/>
    </location>
</feature>
<organism evidence="8 9">
    <name type="scientific">Desulfocicer vacuolatum DSM 3385</name>
    <dbReference type="NCBI Taxonomy" id="1121400"/>
    <lineage>
        <taxon>Bacteria</taxon>
        <taxon>Pseudomonadati</taxon>
        <taxon>Thermodesulfobacteriota</taxon>
        <taxon>Desulfobacteria</taxon>
        <taxon>Desulfobacterales</taxon>
        <taxon>Desulfobacteraceae</taxon>
        <taxon>Desulfocicer</taxon>
    </lineage>
</organism>
<dbReference type="InterPro" id="IPR004646">
    <property type="entry name" value="Fe-S_hydro-lyase_TtdA-typ_cat"/>
</dbReference>
<dbReference type="Proteomes" id="UP000192418">
    <property type="component" value="Unassembled WGS sequence"/>
</dbReference>
<dbReference type="EMBL" id="FWXY01000077">
    <property type="protein sequence ID" value="SMD16529.1"/>
    <property type="molecule type" value="Genomic_DNA"/>
</dbReference>
<dbReference type="AlphaFoldDB" id="A0A1W2F3M4"/>
<dbReference type="PANTHER" id="PTHR30389">
    <property type="entry name" value="FUMARATE HYDRATASE-RELATED"/>
    <property type="match status" value="1"/>
</dbReference>
<name>A0A1W2F3M4_9BACT</name>
<dbReference type="GO" id="GO:0016829">
    <property type="term" value="F:lyase activity"/>
    <property type="evidence" value="ECO:0007669"/>
    <property type="project" value="UniProtKB-KW"/>
</dbReference>
<dbReference type="NCBIfam" id="TIGR00722">
    <property type="entry name" value="ttdA_fumA_fumB"/>
    <property type="match status" value="1"/>
</dbReference>
<evidence type="ECO:0000256" key="5">
    <source>
        <dbReference type="ARBA" id="ARBA00023014"/>
    </source>
</evidence>
<evidence type="ECO:0000259" key="7">
    <source>
        <dbReference type="Pfam" id="PF05681"/>
    </source>
</evidence>
<evidence type="ECO:0000313" key="8">
    <source>
        <dbReference type="EMBL" id="SMD16529.1"/>
    </source>
</evidence>
<dbReference type="STRING" id="1121400.SAMN02746065_1771"/>
<accession>A0A1W2F3M4</accession>
<feature type="non-terminal residue" evidence="8">
    <location>
        <position position="341"/>
    </location>
</feature>
<keyword evidence="2" id="KW-0004">4Fe-4S</keyword>
<keyword evidence="4" id="KW-0408">Iron</keyword>
<dbReference type="GO" id="GO:0046872">
    <property type="term" value="F:metal ion binding"/>
    <property type="evidence" value="ECO:0007669"/>
    <property type="project" value="UniProtKB-KW"/>
</dbReference>
<dbReference type="RefSeq" id="WP_170923946.1">
    <property type="nucleotide sequence ID" value="NZ_FWXY01000077.1"/>
</dbReference>
<protein>
    <submittedName>
        <fullName evidence="8">Fumarate hydratase, class I</fullName>
    </submittedName>
</protein>
<evidence type="ECO:0000256" key="4">
    <source>
        <dbReference type="ARBA" id="ARBA00023004"/>
    </source>
</evidence>
<evidence type="ECO:0000256" key="3">
    <source>
        <dbReference type="ARBA" id="ARBA00022723"/>
    </source>
</evidence>
<dbReference type="InterPro" id="IPR051208">
    <property type="entry name" value="Class-I_Fumarase/Tartrate_DH"/>
</dbReference>
<keyword evidence="3" id="KW-0479">Metal-binding</keyword>
<gene>
    <name evidence="8" type="ORF">SAMN02746065_1771</name>
</gene>